<dbReference type="Gene3D" id="1.10.3470.10">
    <property type="entry name" value="ABC transporter involved in vitamin B12 uptake, BtuC"/>
    <property type="match status" value="1"/>
</dbReference>
<evidence type="ECO:0000256" key="1">
    <source>
        <dbReference type="ARBA" id="ARBA00004651"/>
    </source>
</evidence>
<feature type="transmembrane region" description="Helical" evidence="8">
    <location>
        <begin position="130"/>
        <end position="154"/>
    </location>
</feature>
<dbReference type="Proteomes" id="UP000293142">
    <property type="component" value="Unassembled WGS sequence"/>
</dbReference>
<evidence type="ECO:0000256" key="5">
    <source>
        <dbReference type="ARBA" id="ARBA00022692"/>
    </source>
</evidence>
<gene>
    <name evidence="9" type="ORF">EYB31_28570</name>
</gene>
<evidence type="ECO:0000256" key="6">
    <source>
        <dbReference type="ARBA" id="ARBA00022989"/>
    </source>
</evidence>
<comment type="subcellular location">
    <subcellularLocation>
        <location evidence="1">Cell membrane</location>
        <topology evidence="1">Multi-pass membrane protein</topology>
    </subcellularLocation>
</comment>
<dbReference type="RefSeq" id="WP_131016891.1">
    <property type="nucleotide sequence ID" value="NZ_SIRE01000023.1"/>
</dbReference>
<keyword evidence="10" id="KW-1185">Reference proteome</keyword>
<feature type="transmembrane region" description="Helical" evidence="8">
    <location>
        <begin position="175"/>
        <end position="193"/>
    </location>
</feature>
<dbReference type="PANTHER" id="PTHR30472:SF19">
    <property type="entry name" value="PETROBACTIN IMPORT SYSTEM PERMEASE PROTEIN YCLO"/>
    <property type="match status" value="1"/>
</dbReference>
<proteinExistence type="inferred from homology"/>
<feature type="transmembrane region" description="Helical" evidence="8">
    <location>
        <begin position="6"/>
        <end position="26"/>
    </location>
</feature>
<dbReference type="SUPFAM" id="SSF81345">
    <property type="entry name" value="ABC transporter involved in vitamin B12 uptake, BtuC"/>
    <property type="match status" value="1"/>
</dbReference>
<dbReference type="OrthoDB" id="9796260at2"/>
<evidence type="ECO:0000256" key="7">
    <source>
        <dbReference type="ARBA" id="ARBA00023136"/>
    </source>
</evidence>
<feature type="transmembrane region" description="Helical" evidence="8">
    <location>
        <begin position="289"/>
        <end position="310"/>
    </location>
</feature>
<reference evidence="9 10" key="1">
    <citation type="submission" date="2019-02" db="EMBL/GenBank/DDBJ databases">
        <title>Paenibacillus sp. nov., isolated from surface-sterilized tissue of Thalictrum simplex L.</title>
        <authorList>
            <person name="Tuo L."/>
        </authorList>
    </citation>
    <scope>NUCLEOTIDE SEQUENCE [LARGE SCALE GENOMIC DNA]</scope>
    <source>
        <strain evidence="9 10">N2SHLJ1</strain>
    </source>
</reference>
<comment type="caution">
    <text evidence="9">The sequence shown here is derived from an EMBL/GenBank/DDBJ whole genome shotgun (WGS) entry which is preliminary data.</text>
</comment>
<evidence type="ECO:0000256" key="3">
    <source>
        <dbReference type="ARBA" id="ARBA00022448"/>
    </source>
</evidence>
<feature type="transmembrane region" description="Helical" evidence="8">
    <location>
        <begin position="101"/>
        <end position="118"/>
    </location>
</feature>
<feature type="transmembrane region" description="Helical" evidence="8">
    <location>
        <begin position="223"/>
        <end position="251"/>
    </location>
</feature>
<dbReference type="GO" id="GO:0022857">
    <property type="term" value="F:transmembrane transporter activity"/>
    <property type="evidence" value="ECO:0007669"/>
    <property type="project" value="InterPro"/>
</dbReference>
<feature type="transmembrane region" description="Helical" evidence="8">
    <location>
        <begin position="67"/>
        <end position="89"/>
    </location>
</feature>
<dbReference type="Pfam" id="PF01032">
    <property type="entry name" value="FecCD"/>
    <property type="match status" value="1"/>
</dbReference>
<organism evidence="9 10">
    <name type="scientific">Paenibacillus thalictri</name>
    <dbReference type="NCBI Taxonomy" id="2527873"/>
    <lineage>
        <taxon>Bacteria</taxon>
        <taxon>Bacillati</taxon>
        <taxon>Bacillota</taxon>
        <taxon>Bacilli</taxon>
        <taxon>Bacillales</taxon>
        <taxon>Paenibacillaceae</taxon>
        <taxon>Paenibacillus</taxon>
    </lineage>
</organism>
<keyword evidence="7 8" id="KW-0472">Membrane</keyword>
<keyword evidence="6 8" id="KW-1133">Transmembrane helix</keyword>
<dbReference type="CDD" id="cd06550">
    <property type="entry name" value="TM_ABC_iron-siderophores_like"/>
    <property type="match status" value="1"/>
</dbReference>
<evidence type="ECO:0000256" key="4">
    <source>
        <dbReference type="ARBA" id="ARBA00022475"/>
    </source>
</evidence>
<evidence type="ECO:0000313" key="9">
    <source>
        <dbReference type="EMBL" id="TBL72704.1"/>
    </source>
</evidence>
<accession>A0A4Q9DJT6</accession>
<dbReference type="InterPro" id="IPR037294">
    <property type="entry name" value="ABC_BtuC-like"/>
</dbReference>
<evidence type="ECO:0000313" key="10">
    <source>
        <dbReference type="Proteomes" id="UP000293142"/>
    </source>
</evidence>
<dbReference type="PANTHER" id="PTHR30472">
    <property type="entry name" value="FERRIC ENTEROBACTIN TRANSPORT SYSTEM PERMEASE PROTEIN"/>
    <property type="match status" value="1"/>
</dbReference>
<sequence length="316" mass="35071">MANKWKIISLAVTALVLIAVFMLIRVEGNWSYILKLRGLKVSAIVLTGASIALATVVFQTITNNRILTPSIIGLDSVYMLLQTFIIFVFGSGSKSVNDKSLNFLLSLGLMVLFAMLLYKVLFRKENSNIYHLLLIGMVFGTLFGTMTTFMQVLIDPNEFLVVQGKMFASFNRMNTDILILAVIAIALIVLYFMKFAKYLDALSLGKDHAVNLGIPYQFTIKRLLIVVSVLMAVSTALVGPITFLGLLVANVAYQLFKTYRHNILIPGCMLISIIALVGGQLVVERVFTFSTTLSVIINLIGGVYFLFLLLKENKSW</sequence>
<dbReference type="GO" id="GO:0005886">
    <property type="term" value="C:plasma membrane"/>
    <property type="evidence" value="ECO:0007669"/>
    <property type="project" value="UniProtKB-SubCell"/>
</dbReference>
<feature type="transmembrane region" description="Helical" evidence="8">
    <location>
        <begin position="263"/>
        <end position="283"/>
    </location>
</feature>
<dbReference type="GO" id="GO:0033214">
    <property type="term" value="P:siderophore-iron import into cell"/>
    <property type="evidence" value="ECO:0007669"/>
    <property type="project" value="TreeGrafter"/>
</dbReference>
<dbReference type="AlphaFoldDB" id="A0A4Q9DJT6"/>
<keyword evidence="3" id="KW-0813">Transport</keyword>
<keyword evidence="4" id="KW-1003">Cell membrane</keyword>
<evidence type="ECO:0000256" key="2">
    <source>
        <dbReference type="ARBA" id="ARBA00007935"/>
    </source>
</evidence>
<dbReference type="EMBL" id="SIRE01000023">
    <property type="protein sequence ID" value="TBL72704.1"/>
    <property type="molecule type" value="Genomic_DNA"/>
</dbReference>
<keyword evidence="5 8" id="KW-0812">Transmembrane</keyword>
<evidence type="ECO:0000256" key="8">
    <source>
        <dbReference type="SAM" id="Phobius"/>
    </source>
</evidence>
<name>A0A4Q9DJT6_9BACL</name>
<comment type="similarity">
    <text evidence="2">Belongs to the binding-protein-dependent transport system permease family. FecCD subfamily.</text>
</comment>
<dbReference type="InterPro" id="IPR000522">
    <property type="entry name" value="ABC_transptr_permease_BtuC"/>
</dbReference>
<protein>
    <submittedName>
        <fullName evidence="9">Iron ABC transporter permease</fullName>
    </submittedName>
</protein>
<feature type="transmembrane region" description="Helical" evidence="8">
    <location>
        <begin position="38"/>
        <end position="61"/>
    </location>
</feature>